<dbReference type="Proteomes" id="UP000239614">
    <property type="component" value="Unassembled WGS sequence"/>
</dbReference>
<dbReference type="InterPro" id="IPR004089">
    <property type="entry name" value="MCPsignal_dom"/>
</dbReference>
<gene>
    <name evidence="12" type="primary">mcp4_4</name>
    <name evidence="12" type="ORF">CPAL_21140</name>
</gene>
<dbReference type="Pfam" id="PF00015">
    <property type="entry name" value="MCPsignal"/>
    <property type="match status" value="1"/>
</dbReference>
<keyword evidence="4 9" id="KW-1133">Transmembrane helix</keyword>
<dbReference type="PANTHER" id="PTHR32089:SF112">
    <property type="entry name" value="LYSOZYME-LIKE PROTEIN-RELATED"/>
    <property type="match status" value="1"/>
</dbReference>
<evidence type="ECO:0000256" key="9">
    <source>
        <dbReference type="SAM" id="Phobius"/>
    </source>
</evidence>
<dbReference type="OrthoDB" id="9810264at2"/>
<dbReference type="EMBL" id="PVXN01000053">
    <property type="protein sequence ID" value="PRR71014.1"/>
    <property type="molecule type" value="Genomic_DNA"/>
</dbReference>
<dbReference type="Gene3D" id="3.30.450.20">
    <property type="entry name" value="PAS domain"/>
    <property type="match status" value="1"/>
</dbReference>
<evidence type="ECO:0000256" key="6">
    <source>
        <dbReference type="ARBA" id="ARBA00023224"/>
    </source>
</evidence>
<dbReference type="GO" id="GO:0005886">
    <property type="term" value="C:plasma membrane"/>
    <property type="evidence" value="ECO:0007669"/>
    <property type="project" value="UniProtKB-SubCell"/>
</dbReference>
<keyword evidence="3 9" id="KW-0812">Transmembrane</keyword>
<dbReference type="InterPro" id="IPR033480">
    <property type="entry name" value="sCache_2"/>
</dbReference>
<keyword evidence="13" id="KW-1185">Reference proteome</keyword>
<evidence type="ECO:0000259" key="11">
    <source>
        <dbReference type="PROSITE" id="PS50885"/>
    </source>
</evidence>
<dbReference type="SMART" id="SM00283">
    <property type="entry name" value="MA"/>
    <property type="match status" value="1"/>
</dbReference>
<evidence type="ECO:0000256" key="8">
    <source>
        <dbReference type="PROSITE-ProRule" id="PRU00284"/>
    </source>
</evidence>
<feature type="domain" description="Methyl-accepting transducer" evidence="10">
    <location>
        <begin position="301"/>
        <end position="552"/>
    </location>
</feature>
<evidence type="ECO:0000256" key="7">
    <source>
        <dbReference type="ARBA" id="ARBA00029447"/>
    </source>
</evidence>
<feature type="transmembrane region" description="Helical" evidence="9">
    <location>
        <begin position="207"/>
        <end position="228"/>
    </location>
</feature>
<comment type="caution">
    <text evidence="12">The sequence shown here is derived from an EMBL/GenBank/DDBJ whole genome shotgun (WGS) entry which is preliminary data.</text>
</comment>
<sequence length="588" mass="64833">MKKISYKITLVTLFIVFVTGIIISGTITYKNIKITNKLLSFEREALNDDYDAKIKEEVEIAISMIDAINKKTKTGELTVEEAKKLSADLLRSLKFGQGGYFWADTTDGVNVVLYGSESEGTNRLNLKDAKGKYLIKEIIENGKKEDGGYTDFWYPREGETTPLPKRGYSKLYAPFNWVIGTGNYIDDIDKIVTDKQAIIKAEMIRSIVINVFLFIGALILGAVLSIILSKKITNSLITVKDFAQRLSNYDFSTPIINTSKDEIGQIGEALNIAQNNIRDLVKVIMNNSQNMSASSEEFSAIVQEISSKTQEIDVALRNIVAGIQENSAASEEIAASVQEVDSSINELSGKAMEGSNNAIESKERAIEVVNKGKEATKEVRNLYAEKKENMLKAIEEGKVVDNIKVMADTIASIAEQTNLLALNAAIEAARAGEEGRGFSVVAEEVRKLAEQSSEAVAGIQDTIVKVQNAFKNISQNSNDILKFINENVDLRFEEFGNLGNQYYSDAEFVSKMSEEIASMSEEITATIGQVSDSTQNMAQVSQKSSEHAEIISERIGETSKAVEQMVLAAEDQAKLAQKLNEMVLKFKI</sequence>
<name>A0A2T0APR8_9CLOT</name>
<dbReference type="Pfam" id="PF17200">
    <property type="entry name" value="sCache_2"/>
    <property type="match status" value="1"/>
</dbReference>
<evidence type="ECO:0000256" key="1">
    <source>
        <dbReference type="ARBA" id="ARBA00004651"/>
    </source>
</evidence>
<evidence type="ECO:0000313" key="12">
    <source>
        <dbReference type="EMBL" id="PRR71014.1"/>
    </source>
</evidence>
<evidence type="ECO:0000256" key="5">
    <source>
        <dbReference type="ARBA" id="ARBA00023136"/>
    </source>
</evidence>
<dbReference type="InterPro" id="IPR003660">
    <property type="entry name" value="HAMP_dom"/>
</dbReference>
<keyword evidence="6 8" id="KW-0807">Transducer</keyword>
<protein>
    <submittedName>
        <fullName evidence="12">Methyl-accepting chemotaxis protein 4</fullName>
    </submittedName>
</protein>
<dbReference type="SUPFAM" id="SSF58104">
    <property type="entry name" value="Methyl-accepting chemotaxis protein (MCP) signaling domain"/>
    <property type="match status" value="1"/>
</dbReference>
<dbReference type="Pfam" id="PF00672">
    <property type="entry name" value="HAMP"/>
    <property type="match status" value="1"/>
</dbReference>
<keyword evidence="2" id="KW-1003">Cell membrane</keyword>
<comment type="subcellular location">
    <subcellularLocation>
        <location evidence="1">Cell membrane</location>
        <topology evidence="1">Multi-pass membrane protein</topology>
    </subcellularLocation>
</comment>
<proteinExistence type="inferred from homology"/>
<dbReference type="PROSITE" id="PS50885">
    <property type="entry name" value="HAMP"/>
    <property type="match status" value="1"/>
</dbReference>
<dbReference type="CDD" id="cd06225">
    <property type="entry name" value="HAMP"/>
    <property type="match status" value="1"/>
</dbReference>
<reference evidence="12 13" key="1">
    <citation type="submission" date="2018-03" db="EMBL/GenBank/DDBJ databases">
        <title>Genome sequence of Clostridium thermopalmarium DSM 5974.</title>
        <authorList>
            <person name="Poehlein A."/>
            <person name="Daniel R."/>
        </authorList>
    </citation>
    <scope>NUCLEOTIDE SEQUENCE [LARGE SCALE GENOMIC DNA]</scope>
    <source>
        <strain evidence="12 13">DSM 5974</strain>
    </source>
</reference>
<comment type="similarity">
    <text evidence="7">Belongs to the methyl-accepting chemotaxis (MCP) protein family.</text>
</comment>
<evidence type="ECO:0000256" key="2">
    <source>
        <dbReference type="ARBA" id="ARBA00022475"/>
    </source>
</evidence>
<evidence type="ECO:0000256" key="3">
    <source>
        <dbReference type="ARBA" id="ARBA00022692"/>
    </source>
</evidence>
<dbReference type="Gene3D" id="1.10.287.950">
    <property type="entry name" value="Methyl-accepting chemotaxis protein"/>
    <property type="match status" value="1"/>
</dbReference>
<dbReference type="SMART" id="SM01049">
    <property type="entry name" value="Cache_2"/>
    <property type="match status" value="1"/>
</dbReference>
<dbReference type="SMART" id="SM00304">
    <property type="entry name" value="HAMP"/>
    <property type="match status" value="2"/>
</dbReference>
<keyword evidence="5 9" id="KW-0472">Membrane</keyword>
<evidence type="ECO:0000256" key="4">
    <source>
        <dbReference type="ARBA" id="ARBA00022989"/>
    </source>
</evidence>
<evidence type="ECO:0000313" key="13">
    <source>
        <dbReference type="Proteomes" id="UP000239614"/>
    </source>
</evidence>
<dbReference type="PROSITE" id="PS50111">
    <property type="entry name" value="CHEMOTAXIS_TRANSDUC_2"/>
    <property type="match status" value="1"/>
</dbReference>
<dbReference type="PANTHER" id="PTHR32089">
    <property type="entry name" value="METHYL-ACCEPTING CHEMOTAXIS PROTEIN MCPB"/>
    <property type="match status" value="1"/>
</dbReference>
<accession>A0A2T0APR8</accession>
<feature type="transmembrane region" description="Helical" evidence="9">
    <location>
        <begin position="6"/>
        <end position="29"/>
    </location>
</feature>
<dbReference type="AlphaFoldDB" id="A0A2T0APR8"/>
<feature type="domain" description="HAMP" evidence="11">
    <location>
        <begin position="230"/>
        <end position="282"/>
    </location>
</feature>
<dbReference type="GO" id="GO:0007165">
    <property type="term" value="P:signal transduction"/>
    <property type="evidence" value="ECO:0007669"/>
    <property type="project" value="UniProtKB-KW"/>
</dbReference>
<evidence type="ECO:0000259" key="10">
    <source>
        <dbReference type="PROSITE" id="PS50111"/>
    </source>
</evidence>
<dbReference type="RefSeq" id="WP_106024583.1">
    <property type="nucleotide sequence ID" value="NZ_PVXN01000053.1"/>
</dbReference>
<organism evidence="12 13">
    <name type="scientific">Clostridium thermopalmarium DSM 5974</name>
    <dbReference type="NCBI Taxonomy" id="1121340"/>
    <lineage>
        <taxon>Bacteria</taxon>
        <taxon>Bacillati</taxon>
        <taxon>Bacillota</taxon>
        <taxon>Clostridia</taxon>
        <taxon>Eubacteriales</taxon>
        <taxon>Clostridiaceae</taxon>
        <taxon>Clostridium</taxon>
    </lineage>
</organism>